<comment type="caution">
    <text evidence="1">The sequence shown here is derived from an EMBL/GenBank/DDBJ whole genome shotgun (WGS) entry which is preliminary data.</text>
</comment>
<gene>
    <name evidence="1" type="ORF">Plil01_001377000</name>
</gene>
<organism evidence="1 2">
    <name type="scientific">Phytophthora lilii</name>
    <dbReference type="NCBI Taxonomy" id="2077276"/>
    <lineage>
        <taxon>Eukaryota</taxon>
        <taxon>Sar</taxon>
        <taxon>Stramenopiles</taxon>
        <taxon>Oomycota</taxon>
        <taxon>Peronosporomycetes</taxon>
        <taxon>Peronosporales</taxon>
        <taxon>Peronosporaceae</taxon>
        <taxon>Phytophthora</taxon>
    </lineage>
</organism>
<name>A0A9W6X5W6_9STRA</name>
<reference evidence="1" key="1">
    <citation type="submission" date="2023-04" db="EMBL/GenBank/DDBJ databases">
        <title>Phytophthora lilii NBRC 32176.</title>
        <authorList>
            <person name="Ichikawa N."/>
            <person name="Sato H."/>
            <person name="Tonouchi N."/>
        </authorList>
    </citation>
    <scope>NUCLEOTIDE SEQUENCE</scope>
    <source>
        <strain evidence="1">NBRC 32176</strain>
    </source>
</reference>
<evidence type="ECO:0000313" key="1">
    <source>
        <dbReference type="EMBL" id="GMF32158.1"/>
    </source>
</evidence>
<dbReference type="EMBL" id="BSXW01000961">
    <property type="protein sequence ID" value="GMF32158.1"/>
    <property type="molecule type" value="Genomic_DNA"/>
</dbReference>
<sequence length="69" mass="8032">MRSLVAKTADKIDMRDMFRRWKETTDKAGPTFRSQLAAADDQDMADMTLAQRLDFDQFRSNHHGQQART</sequence>
<protein>
    <submittedName>
        <fullName evidence="1">Unnamed protein product</fullName>
    </submittedName>
</protein>
<evidence type="ECO:0000313" key="2">
    <source>
        <dbReference type="Proteomes" id="UP001165083"/>
    </source>
</evidence>
<proteinExistence type="predicted"/>
<dbReference type="AlphaFoldDB" id="A0A9W6X5W6"/>
<keyword evidence="2" id="KW-1185">Reference proteome</keyword>
<dbReference type="Proteomes" id="UP001165083">
    <property type="component" value="Unassembled WGS sequence"/>
</dbReference>
<accession>A0A9W6X5W6</accession>